<name>A0A4R0JFG4_9ACTN</name>
<evidence type="ECO:0000259" key="2">
    <source>
        <dbReference type="Pfam" id="PF01074"/>
    </source>
</evidence>
<dbReference type="EMBL" id="SJKB01000036">
    <property type="protein sequence ID" value="TCC45571.1"/>
    <property type="molecule type" value="Genomic_DNA"/>
</dbReference>
<reference evidence="3 4" key="1">
    <citation type="submission" date="2019-02" db="EMBL/GenBank/DDBJ databases">
        <title>Kribbella capetownensis sp. nov. and Kribbella speibonae sp. nov., isolated from soil.</title>
        <authorList>
            <person name="Curtis S.M."/>
            <person name="Norton I."/>
            <person name="Everest G.J."/>
            <person name="Meyers P.R."/>
        </authorList>
    </citation>
    <scope>NUCLEOTIDE SEQUENCE [LARGE SCALE GENOMIC DNA]</scope>
    <source>
        <strain evidence="3 4">NRRL B-24813</strain>
    </source>
</reference>
<dbReference type="GO" id="GO:0004559">
    <property type="term" value="F:alpha-mannosidase activity"/>
    <property type="evidence" value="ECO:0007669"/>
    <property type="project" value="InterPro"/>
</dbReference>
<dbReference type="AlphaFoldDB" id="A0A4R0JFG4"/>
<comment type="caution">
    <text evidence="3">The sequence shown here is derived from an EMBL/GenBank/DDBJ whole genome shotgun (WGS) entry which is preliminary data.</text>
</comment>
<dbReference type="SUPFAM" id="SSF88713">
    <property type="entry name" value="Glycoside hydrolase/deacetylase"/>
    <property type="match status" value="1"/>
</dbReference>
<dbReference type="RefSeq" id="WP_131367247.1">
    <property type="nucleotide sequence ID" value="NZ_SJKB01000036.1"/>
</dbReference>
<sequence>MAEHDHDLFERIRKRVADGWIEIVGGWRVEPDCNIPGSTSVSCPARSSGGLRTGRACWPTGSRTSTAPPAARSPATSSRRFSSCR</sequence>
<evidence type="ECO:0000313" key="4">
    <source>
        <dbReference type="Proteomes" id="UP000291144"/>
    </source>
</evidence>
<dbReference type="Proteomes" id="UP000291144">
    <property type="component" value="Unassembled WGS sequence"/>
</dbReference>
<dbReference type="InterPro" id="IPR000602">
    <property type="entry name" value="Glyco_hydro_38_N"/>
</dbReference>
<keyword evidence="4" id="KW-1185">Reference proteome</keyword>
<accession>A0A4R0JFG4</accession>
<evidence type="ECO:0000313" key="3">
    <source>
        <dbReference type="EMBL" id="TCC45571.1"/>
    </source>
</evidence>
<organism evidence="3 4">
    <name type="scientific">Kribbella pittospori</name>
    <dbReference type="NCBI Taxonomy" id="722689"/>
    <lineage>
        <taxon>Bacteria</taxon>
        <taxon>Bacillati</taxon>
        <taxon>Actinomycetota</taxon>
        <taxon>Actinomycetes</taxon>
        <taxon>Propionibacteriales</taxon>
        <taxon>Kribbellaceae</taxon>
        <taxon>Kribbella</taxon>
    </lineage>
</organism>
<dbReference type="GO" id="GO:0006013">
    <property type="term" value="P:mannose metabolic process"/>
    <property type="evidence" value="ECO:0007669"/>
    <property type="project" value="InterPro"/>
</dbReference>
<dbReference type="Pfam" id="PF01074">
    <property type="entry name" value="Glyco_hydro_38N"/>
    <property type="match status" value="1"/>
</dbReference>
<evidence type="ECO:0000256" key="1">
    <source>
        <dbReference type="SAM" id="MobiDB-lite"/>
    </source>
</evidence>
<feature type="domain" description="Glycoside hydrolase family 38 N-terminal" evidence="2">
    <location>
        <begin position="3"/>
        <end position="40"/>
    </location>
</feature>
<protein>
    <recommendedName>
        <fullName evidence="2">Glycoside hydrolase family 38 N-terminal domain-containing protein</fullName>
    </recommendedName>
</protein>
<feature type="compositionally biased region" description="Low complexity" evidence="1">
    <location>
        <begin position="62"/>
        <end position="85"/>
    </location>
</feature>
<proteinExistence type="predicted"/>
<gene>
    <name evidence="3" type="ORF">E0H73_44470</name>
</gene>
<feature type="region of interest" description="Disordered" evidence="1">
    <location>
        <begin position="44"/>
        <end position="85"/>
    </location>
</feature>
<dbReference type="InterPro" id="IPR011330">
    <property type="entry name" value="Glyco_hydro/deAcase_b/a-brl"/>
</dbReference>